<accession>A0AAV7FI10</accession>
<evidence type="ECO:0000313" key="2">
    <source>
        <dbReference type="Proteomes" id="UP000825729"/>
    </source>
</evidence>
<reference evidence="1 2" key="1">
    <citation type="submission" date="2021-07" db="EMBL/GenBank/DDBJ databases">
        <title>The Aristolochia fimbriata genome: insights into angiosperm evolution, floral development and chemical biosynthesis.</title>
        <authorList>
            <person name="Jiao Y."/>
        </authorList>
    </citation>
    <scope>NUCLEOTIDE SEQUENCE [LARGE SCALE GENOMIC DNA]</scope>
    <source>
        <strain evidence="1">IBCAS-2021</strain>
        <tissue evidence="1">Leaf</tissue>
    </source>
</reference>
<proteinExistence type="predicted"/>
<dbReference type="GO" id="GO:0043248">
    <property type="term" value="P:proteasome assembly"/>
    <property type="evidence" value="ECO:0007669"/>
    <property type="project" value="InterPro"/>
</dbReference>
<evidence type="ECO:0008006" key="3">
    <source>
        <dbReference type="Google" id="ProtNLM"/>
    </source>
</evidence>
<dbReference type="InterPro" id="IPR032157">
    <property type="entry name" value="PAC4"/>
</dbReference>
<comment type="caution">
    <text evidence="1">The sequence shown here is derived from an EMBL/GenBank/DDBJ whole genome shotgun (WGS) entry which is preliminary data.</text>
</comment>
<keyword evidence="2" id="KW-1185">Reference proteome</keyword>
<dbReference type="Proteomes" id="UP000825729">
    <property type="component" value="Unassembled WGS sequence"/>
</dbReference>
<dbReference type="AlphaFoldDB" id="A0AAV7FI10"/>
<protein>
    <recommendedName>
        <fullName evidence="3">Proteasome assembly chaperone 4</fullName>
    </recommendedName>
</protein>
<organism evidence="1 2">
    <name type="scientific">Aristolochia fimbriata</name>
    <name type="common">White veined hardy Dutchman's pipe vine</name>
    <dbReference type="NCBI Taxonomy" id="158543"/>
    <lineage>
        <taxon>Eukaryota</taxon>
        <taxon>Viridiplantae</taxon>
        <taxon>Streptophyta</taxon>
        <taxon>Embryophyta</taxon>
        <taxon>Tracheophyta</taxon>
        <taxon>Spermatophyta</taxon>
        <taxon>Magnoliopsida</taxon>
        <taxon>Magnoliidae</taxon>
        <taxon>Piperales</taxon>
        <taxon>Aristolochiaceae</taxon>
        <taxon>Aristolochia</taxon>
    </lineage>
</organism>
<dbReference type="Pfam" id="PF16093">
    <property type="entry name" value="PAC4"/>
    <property type="match status" value="1"/>
</dbReference>
<name>A0AAV7FI10_ARIFI</name>
<sequence length="154" mass="16536">METVGSSSKIEGEDDSLPPHFTEKGMKCCEVHQPSTVSIDDTVAISCFSEDLQVARLDFQIIRLQKQIYVWIGCSSGKFGSLYAALTTRPNNGPTVASLRGGSADSVGSTIAARIVKKTGLSVILACNLRPGNPKIEASAEKILMEKLKMLGYI</sequence>
<evidence type="ECO:0000313" key="1">
    <source>
        <dbReference type="EMBL" id="KAG9459918.1"/>
    </source>
</evidence>
<gene>
    <name evidence="1" type="ORF">H6P81_004426</name>
</gene>
<dbReference type="PANTHER" id="PTHR33559:SF1">
    <property type="entry name" value="PROTEASOME ASSEMBLY CHAPERONE 4"/>
    <property type="match status" value="1"/>
</dbReference>
<dbReference type="PANTHER" id="PTHR33559">
    <property type="entry name" value="PROTEASOME ASSEMBLY CHAPERONE 4"/>
    <property type="match status" value="1"/>
</dbReference>
<dbReference type="EMBL" id="JAINDJ010000002">
    <property type="protein sequence ID" value="KAG9459918.1"/>
    <property type="molecule type" value="Genomic_DNA"/>
</dbReference>